<reference evidence="1" key="1">
    <citation type="submission" date="2021-02" db="EMBL/GenBank/DDBJ databases">
        <authorList>
            <consortium name="DOE Joint Genome Institute"/>
            <person name="Ahrendt S."/>
            <person name="Looney B.P."/>
            <person name="Miyauchi S."/>
            <person name="Morin E."/>
            <person name="Drula E."/>
            <person name="Courty P.E."/>
            <person name="Chicoki N."/>
            <person name="Fauchery L."/>
            <person name="Kohler A."/>
            <person name="Kuo A."/>
            <person name="Labutti K."/>
            <person name="Pangilinan J."/>
            <person name="Lipzen A."/>
            <person name="Riley R."/>
            <person name="Andreopoulos W."/>
            <person name="He G."/>
            <person name="Johnson J."/>
            <person name="Barry K.W."/>
            <person name="Grigoriev I.V."/>
            <person name="Nagy L."/>
            <person name="Hibbett D."/>
            <person name="Henrissat B."/>
            <person name="Matheny P.B."/>
            <person name="Labbe J."/>
            <person name="Martin F."/>
        </authorList>
    </citation>
    <scope>NUCLEOTIDE SEQUENCE</scope>
    <source>
        <strain evidence="1">FP105234-sp</strain>
    </source>
</reference>
<organism evidence="1 2">
    <name type="scientific">Auriscalpium vulgare</name>
    <dbReference type="NCBI Taxonomy" id="40419"/>
    <lineage>
        <taxon>Eukaryota</taxon>
        <taxon>Fungi</taxon>
        <taxon>Dikarya</taxon>
        <taxon>Basidiomycota</taxon>
        <taxon>Agaricomycotina</taxon>
        <taxon>Agaricomycetes</taxon>
        <taxon>Russulales</taxon>
        <taxon>Auriscalpiaceae</taxon>
        <taxon>Auriscalpium</taxon>
    </lineage>
</organism>
<gene>
    <name evidence="1" type="ORF">FA95DRAFT_1606269</name>
</gene>
<evidence type="ECO:0000313" key="2">
    <source>
        <dbReference type="Proteomes" id="UP000814033"/>
    </source>
</evidence>
<comment type="caution">
    <text evidence="1">The sequence shown here is derived from an EMBL/GenBank/DDBJ whole genome shotgun (WGS) entry which is preliminary data.</text>
</comment>
<protein>
    <submittedName>
        <fullName evidence="1">Uncharacterized protein</fullName>
    </submittedName>
</protein>
<dbReference type="Proteomes" id="UP000814033">
    <property type="component" value="Unassembled WGS sequence"/>
</dbReference>
<name>A0ACB8RSP3_9AGAM</name>
<keyword evidence="2" id="KW-1185">Reference proteome</keyword>
<proteinExistence type="predicted"/>
<evidence type="ECO:0000313" key="1">
    <source>
        <dbReference type="EMBL" id="KAI0047171.1"/>
    </source>
</evidence>
<dbReference type="EMBL" id="MU275909">
    <property type="protein sequence ID" value="KAI0047171.1"/>
    <property type="molecule type" value="Genomic_DNA"/>
</dbReference>
<reference evidence="1" key="2">
    <citation type="journal article" date="2022" name="New Phytol.">
        <title>Evolutionary transition to the ectomycorrhizal habit in the genomes of a hyperdiverse lineage of mushroom-forming fungi.</title>
        <authorList>
            <person name="Looney B."/>
            <person name="Miyauchi S."/>
            <person name="Morin E."/>
            <person name="Drula E."/>
            <person name="Courty P.E."/>
            <person name="Kohler A."/>
            <person name="Kuo A."/>
            <person name="LaButti K."/>
            <person name="Pangilinan J."/>
            <person name="Lipzen A."/>
            <person name="Riley R."/>
            <person name="Andreopoulos W."/>
            <person name="He G."/>
            <person name="Johnson J."/>
            <person name="Nolan M."/>
            <person name="Tritt A."/>
            <person name="Barry K.W."/>
            <person name="Grigoriev I.V."/>
            <person name="Nagy L.G."/>
            <person name="Hibbett D."/>
            <person name="Henrissat B."/>
            <person name="Matheny P.B."/>
            <person name="Labbe J."/>
            <person name="Martin F.M."/>
        </authorList>
    </citation>
    <scope>NUCLEOTIDE SEQUENCE</scope>
    <source>
        <strain evidence="1">FP105234-sp</strain>
    </source>
</reference>
<sequence length="320" mass="35607">MNWKDPSVVLATEQAFVRLSHVLLGLVLWEIVTTCDYDIDVLRGRRRCPLTYWIYLGCRVTMAAAMIMLIITKDIVGLENCTAWDVSIYILGYLSLGLASFLILLRVFAVWQGQLAVVVVSSGMWALSTALNIRYISILRAVYVPQLGECSPVDSALSIPSNISVIVSDFGLLAIMLAGILKYSKKLPEEARDFGGVWNVLWQQGIVWLCLASLVEVPTLVLIILSLNEPWDVMFEVVTLVTLSIGATRMYRALATYLPRTDEFMPQNATDSTPVIEINGPPGHTWTSNLAPTTPITIDSRKDDDMEKDADWVKAKDSYV</sequence>
<accession>A0ACB8RSP3</accession>